<evidence type="ECO:0000313" key="4">
    <source>
        <dbReference type="Proteomes" id="UP000187209"/>
    </source>
</evidence>
<dbReference type="GO" id="GO:0030515">
    <property type="term" value="F:snoRNA binding"/>
    <property type="evidence" value="ECO:0007669"/>
    <property type="project" value="TreeGrafter"/>
</dbReference>
<protein>
    <recommendedName>
        <fullName evidence="5">Bystin</fullName>
    </recommendedName>
</protein>
<dbReference type="GO" id="GO:0030688">
    <property type="term" value="C:preribosome, small subunit precursor"/>
    <property type="evidence" value="ECO:0007669"/>
    <property type="project" value="TreeGrafter"/>
</dbReference>
<dbReference type="InterPro" id="IPR007955">
    <property type="entry name" value="Bystin"/>
</dbReference>
<reference evidence="3 4" key="1">
    <citation type="submission" date="2016-11" db="EMBL/GenBank/DDBJ databases">
        <title>The macronuclear genome of Stentor coeruleus: a giant cell with tiny introns.</title>
        <authorList>
            <person name="Slabodnick M."/>
            <person name="Ruby J.G."/>
            <person name="Reiff S.B."/>
            <person name="Swart E.C."/>
            <person name="Gosai S."/>
            <person name="Prabakaran S."/>
            <person name="Witkowska E."/>
            <person name="Larue G.E."/>
            <person name="Fisher S."/>
            <person name="Freeman R.M."/>
            <person name="Gunawardena J."/>
            <person name="Chu W."/>
            <person name="Stover N.A."/>
            <person name="Gregory B.D."/>
            <person name="Nowacki M."/>
            <person name="Derisi J."/>
            <person name="Roy S.W."/>
            <person name="Marshall W.F."/>
            <person name="Sood P."/>
        </authorList>
    </citation>
    <scope>NUCLEOTIDE SEQUENCE [LARGE SCALE GENOMIC DNA]</scope>
    <source>
        <strain evidence="3">WM001</strain>
    </source>
</reference>
<dbReference type="GO" id="GO:0006364">
    <property type="term" value="P:rRNA processing"/>
    <property type="evidence" value="ECO:0007669"/>
    <property type="project" value="TreeGrafter"/>
</dbReference>
<dbReference type="AlphaFoldDB" id="A0A1R2BFQ9"/>
<dbReference type="GO" id="GO:0005730">
    <property type="term" value="C:nucleolus"/>
    <property type="evidence" value="ECO:0007669"/>
    <property type="project" value="TreeGrafter"/>
</dbReference>
<dbReference type="PANTHER" id="PTHR12821">
    <property type="entry name" value="BYSTIN"/>
    <property type="match status" value="1"/>
</dbReference>
<sequence length="320" mass="36505">MAKTKSKHVKVSSKSKDLKRKVKEPKEKVKSSDDLVDAEGFVCLPASEELPEELESELAAFRKNRVTFAEEVKEKLKDTGAMDPKVIEVYKNIGKLMKGYRSGNIPKAFKIIPGLEQWEKILTLTKPDEWSPQAMYQATKVFVSSMGAKQAQEFIENYLYPAIRLNIGKYKKLNYHYYLCLKKALYKPAAWVKGILLNICNEGDCTLKEASIIGSIMAKMSIPMLHSSAALIKLCELEYSGPVSYFMKVLLNKKYSLPVRVIDAVSNHFLSFSLEERKMPVLWRQALLTFLTLYGKQAKSRHDFRELLRLHQVVVPESSN</sequence>
<evidence type="ECO:0000313" key="3">
    <source>
        <dbReference type="EMBL" id="OMJ75475.1"/>
    </source>
</evidence>
<comment type="similarity">
    <text evidence="1">Belongs to the bystin family.</text>
</comment>
<comment type="caution">
    <text evidence="3">The sequence shown here is derived from an EMBL/GenBank/DDBJ whole genome shotgun (WGS) entry which is preliminary data.</text>
</comment>
<evidence type="ECO:0000256" key="1">
    <source>
        <dbReference type="ARBA" id="ARBA00007114"/>
    </source>
</evidence>
<name>A0A1R2BFQ9_9CILI</name>
<dbReference type="PANTHER" id="PTHR12821:SF0">
    <property type="entry name" value="BYSTIN"/>
    <property type="match status" value="1"/>
</dbReference>
<gene>
    <name evidence="3" type="ORF">SteCoe_25360</name>
</gene>
<dbReference type="Gene3D" id="1.25.40.480">
    <property type="match status" value="1"/>
</dbReference>
<feature type="compositionally biased region" description="Basic and acidic residues" evidence="2">
    <location>
        <begin position="24"/>
        <end position="33"/>
    </location>
</feature>
<dbReference type="EMBL" id="MPUH01000688">
    <property type="protein sequence ID" value="OMJ75475.1"/>
    <property type="molecule type" value="Genomic_DNA"/>
</dbReference>
<proteinExistence type="inferred from homology"/>
<feature type="compositionally biased region" description="Basic residues" evidence="2">
    <location>
        <begin position="1"/>
        <end position="23"/>
    </location>
</feature>
<keyword evidence="4" id="KW-1185">Reference proteome</keyword>
<accession>A0A1R2BFQ9</accession>
<dbReference type="OrthoDB" id="2192561at2759"/>
<dbReference type="Proteomes" id="UP000187209">
    <property type="component" value="Unassembled WGS sequence"/>
</dbReference>
<dbReference type="GO" id="GO:0005737">
    <property type="term" value="C:cytoplasm"/>
    <property type="evidence" value="ECO:0007669"/>
    <property type="project" value="TreeGrafter"/>
</dbReference>
<dbReference type="Pfam" id="PF05291">
    <property type="entry name" value="Bystin"/>
    <property type="match status" value="1"/>
</dbReference>
<evidence type="ECO:0000256" key="2">
    <source>
        <dbReference type="SAM" id="MobiDB-lite"/>
    </source>
</evidence>
<feature type="region of interest" description="Disordered" evidence="2">
    <location>
        <begin position="1"/>
        <end position="33"/>
    </location>
</feature>
<organism evidence="3 4">
    <name type="scientific">Stentor coeruleus</name>
    <dbReference type="NCBI Taxonomy" id="5963"/>
    <lineage>
        <taxon>Eukaryota</taxon>
        <taxon>Sar</taxon>
        <taxon>Alveolata</taxon>
        <taxon>Ciliophora</taxon>
        <taxon>Postciliodesmatophora</taxon>
        <taxon>Heterotrichea</taxon>
        <taxon>Heterotrichida</taxon>
        <taxon>Stentoridae</taxon>
        <taxon>Stentor</taxon>
    </lineage>
</organism>
<evidence type="ECO:0008006" key="5">
    <source>
        <dbReference type="Google" id="ProtNLM"/>
    </source>
</evidence>